<dbReference type="InterPro" id="IPR058030">
    <property type="entry name" value="TRIM8/14/16/25/29/45/65_CC"/>
</dbReference>
<dbReference type="InterPro" id="IPR013320">
    <property type="entry name" value="ConA-like_dom_sf"/>
</dbReference>
<evidence type="ECO:0000256" key="5">
    <source>
        <dbReference type="ARBA" id="ARBA00022771"/>
    </source>
</evidence>
<gene>
    <name evidence="12" type="primary">LOC110489445</name>
</gene>
<evidence type="ECO:0000313" key="12">
    <source>
        <dbReference type="Ensembl" id="ENSOMYP00000017698.2"/>
    </source>
</evidence>
<dbReference type="Pfam" id="PF13765">
    <property type="entry name" value="PRY"/>
    <property type="match status" value="1"/>
</dbReference>
<dbReference type="InterPro" id="IPR001841">
    <property type="entry name" value="Znf_RING"/>
</dbReference>
<dbReference type="CDD" id="cd12893">
    <property type="entry name" value="SPRY_PRY_TRIM35"/>
    <property type="match status" value="1"/>
</dbReference>
<dbReference type="Pfam" id="PF00097">
    <property type="entry name" value="zf-C3HC4"/>
    <property type="match status" value="1"/>
</dbReference>
<dbReference type="PANTHER" id="PTHR24103">
    <property type="entry name" value="E3 UBIQUITIN-PROTEIN LIGASE TRIM"/>
    <property type="match status" value="1"/>
</dbReference>
<dbReference type="SUPFAM" id="SSF57845">
    <property type="entry name" value="B-box zinc-binding domain"/>
    <property type="match status" value="1"/>
</dbReference>
<dbReference type="PRINTS" id="PR01407">
    <property type="entry name" value="BUTYPHLNCDUF"/>
</dbReference>
<reference evidence="12" key="3">
    <citation type="submission" date="2025-09" db="UniProtKB">
        <authorList>
            <consortium name="Ensembl"/>
        </authorList>
    </citation>
    <scope>IDENTIFICATION</scope>
</reference>
<dbReference type="InterPro" id="IPR050143">
    <property type="entry name" value="TRIM/RBCC"/>
</dbReference>
<organism evidence="12 13">
    <name type="scientific">Oncorhynchus mykiss</name>
    <name type="common">Rainbow trout</name>
    <name type="synonym">Salmo gairdneri</name>
    <dbReference type="NCBI Taxonomy" id="8022"/>
    <lineage>
        <taxon>Eukaryota</taxon>
        <taxon>Metazoa</taxon>
        <taxon>Chordata</taxon>
        <taxon>Craniata</taxon>
        <taxon>Vertebrata</taxon>
        <taxon>Euteleostomi</taxon>
        <taxon>Actinopterygii</taxon>
        <taxon>Neopterygii</taxon>
        <taxon>Teleostei</taxon>
        <taxon>Protacanthopterygii</taxon>
        <taxon>Salmoniformes</taxon>
        <taxon>Salmonidae</taxon>
        <taxon>Salmoninae</taxon>
        <taxon>Oncorhynchus</taxon>
    </lineage>
</organism>
<dbReference type="InterPro" id="IPR003877">
    <property type="entry name" value="SPRY_dom"/>
</dbReference>
<reference evidence="12" key="1">
    <citation type="submission" date="2020-07" db="EMBL/GenBank/DDBJ databases">
        <title>A long reads based de novo assembly of the rainbow trout Arlee double haploid line genome.</title>
        <authorList>
            <person name="Gao G."/>
            <person name="Palti Y."/>
        </authorList>
    </citation>
    <scope>NUCLEOTIDE SEQUENCE [LARGE SCALE GENOMIC DNA]</scope>
</reference>
<evidence type="ECO:0000256" key="3">
    <source>
        <dbReference type="ARBA" id="ARBA00022490"/>
    </source>
</evidence>
<evidence type="ECO:0000259" key="9">
    <source>
        <dbReference type="PROSITE" id="PS50089"/>
    </source>
</evidence>
<dbReference type="RefSeq" id="XP_021417826.2">
    <property type="nucleotide sequence ID" value="XM_021562151.2"/>
</dbReference>
<evidence type="ECO:0000259" key="10">
    <source>
        <dbReference type="PROSITE" id="PS50119"/>
    </source>
</evidence>
<accession>A0A8C7P5B1</accession>
<reference evidence="12" key="2">
    <citation type="submission" date="2025-08" db="UniProtKB">
        <authorList>
            <consortium name="Ensembl"/>
        </authorList>
    </citation>
    <scope>IDENTIFICATION</scope>
</reference>
<dbReference type="PROSITE" id="PS50119">
    <property type="entry name" value="ZF_BBOX"/>
    <property type="match status" value="1"/>
</dbReference>
<sequence>MASIVSLPEGNLSCSVCRDIFKDPVILSCRHGICKVCLLELWKHNDVLECPLCRRRSSLELPLDLNLKRQCEAVLQERSRGDTTESEVLCNLHNEKLELFCLEDKQLLCLKCRALKKNTNDGLCQIDKAAKNYKEKLQTALKSLQGNLKAFNKVIQSCDQAAENIKSQAQHTEKQIKKEFEKLHQFLRDEEADSIAALREEEEQRNKTVREKIEEMCREISSLSETIRAIEEELRAEDISFLQNYKVTMKRTQYTMPDLERVSGPLINVAKHLGNLQFKVWEKMQEIVQYTPVTLDPNTAHPRLRLSEDLTSVRDSDDIQWLPVNPERFDHLQFVLASEGFNSGTHSWLVEVGESENWTIGVITDSVQRSGLIKSGYWSVGYYEGKYWALCPPVPPTDITLRQKPKQIRVHLDCDRGKLSFSDPDNNTRLHAFTQHFTERVSPFIGNYCELHSLKILPLKVSVTVV</sequence>
<keyword evidence="13" id="KW-1185">Reference proteome</keyword>
<dbReference type="Proteomes" id="UP000694395">
    <property type="component" value="Chromosome 32"/>
</dbReference>
<keyword evidence="5 7" id="KW-0863">Zinc-finger</keyword>
<feature type="domain" description="RING-type" evidence="9">
    <location>
        <begin position="14"/>
        <end position="54"/>
    </location>
</feature>
<evidence type="ECO:0000256" key="4">
    <source>
        <dbReference type="ARBA" id="ARBA00022723"/>
    </source>
</evidence>
<evidence type="ECO:0008006" key="14">
    <source>
        <dbReference type="Google" id="ProtNLM"/>
    </source>
</evidence>
<feature type="domain" description="B box-type" evidence="10">
    <location>
        <begin position="85"/>
        <end position="118"/>
    </location>
</feature>
<dbReference type="SUPFAM" id="SSF49899">
    <property type="entry name" value="Concanavalin A-like lectins/glucanases"/>
    <property type="match status" value="1"/>
</dbReference>
<protein>
    <recommendedName>
        <fullName evidence="14">Zinc-binding protein A33-like</fullName>
    </recommendedName>
</protein>
<evidence type="ECO:0000256" key="1">
    <source>
        <dbReference type="ARBA" id="ARBA00004496"/>
    </source>
</evidence>
<dbReference type="InterPro" id="IPR001870">
    <property type="entry name" value="B30.2/SPRY"/>
</dbReference>
<dbReference type="InterPro" id="IPR013083">
    <property type="entry name" value="Znf_RING/FYVE/PHD"/>
</dbReference>
<dbReference type="Ensembl" id="ENSOMYT00000019508.2">
    <property type="protein sequence ID" value="ENSOMYP00000017698.2"/>
    <property type="gene ID" value="ENSOMYG00000008696.2"/>
</dbReference>
<feature type="domain" description="B30.2/SPRY" evidence="11">
    <location>
        <begin position="273"/>
        <end position="463"/>
    </location>
</feature>
<dbReference type="GO" id="GO:0008270">
    <property type="term" value="F:zinc ion binding"/>
    <property type="evidence" value="ECO:0007669"/>
    <property type="project" value="UniProtKB-KW"/>
</dbReference>
<proteinExistence type="inferred from homology"/>
<evidence type="ECO:0000256" key="7">
    <source>
        <dbReference type="PROSITE-ProRule" id="PRU00024"/>
    </source>
</evidence>
<dbReference type="OrthoDB" id="6105938at2759"/>
<dbReference type="GeneTree" id="ENSGT00970000193390"/>
<dbReference type="PROSITE" id="PS50188">
    <property type="entry name" value="B302_SPRY"/>
    <property type="match status" value="1"/>
</dbReference>
<keyword evidence="6" id="KW-0862">Zinc</keyword>
<comment type="subcellular location">
    <subcellularLocation>
        <location evidence="1">Cytoplasm</location>
    </subcellularLocation>
</comment>
<dbReference type="Gene3D" id="3.30.40.10">
    <property type="entry name" value="Zinc/RING finger domain, C3HC4 (zinc finger)"/>
    <property type="match status" value="1"/>
</dbReference>
<dbReference type="SMART" id="SM00449">
    <property type="entry name" value="SPRY"/>
    <property type="match status" value="1"/>
</dbReference>
<evidence type="ECO:0000313" key="13">
    <source>
        <dbReference type="Proteomes" id="UP000694395"/>
    </source>
</evidence>
<dbReference type="KEGG" id="omy:110489445"/>
<dbReference type="InterPro" id="IPR006574">
    <property type="entry name" value="PRY"/>
</dbReference>
<dbReference type="InterPro" id="IPR003879">
    <property type="entry name" value="Butyrophylin_SPRY"/>
</dbReference>
<evidence type="ECO:0000256" key="8">
    <source>
        <dbReference type="SAM" id="Coils"/>
    </source>
</evidence>
<dbReference type="Gene3D" id="2.60.120.920">
    <property type="match status" value="1"/>
</dbReference>
<dbReference type="GO" id="GO:0005737">
    <property type="term" value="C:cytoplasm"/>
    <property type="evidence" value="ECO:0007669"/>
    <property type="project" value="UniProtKB-SubCell"/>
</dbReference>
<dbReference type="Pfam" id="PF00622">
    <property type="entry name" value="SPRY"/>
    <property type="match status" value="1"/>
</dbReference>
<evidence type="ECO:0000256" key="2">
    <source>
        <dbReference type="ARBA" id="ARBA00008518"/>
    </source>
</evidence>
<dbReference type="InterPro" id="IPR017907">
    <property type="entry name" value="Znf_RING_CS"/>
</dbReference>
<dbReference type="InterPro" id="IPR018957">
    <property type="entry name" value="Znf_C3HC4_RING-type"/>
</dbReference>
<dbReference type="Gene3D" id="3.30.160.60">
    <property type="entry name" value="Classic Zinc Finger"/>
    <property type="match status" value="1"/>
</dbReference>
<dbReference type="PROSITE" id="PS00518">
    <property type="entry name" value="ZF_RING_1"/>
    <property type="match status" value="1"/>
</dbReference>
<dbReference type="InterPro" id="IPR043136">
    <property type="entry name" value="B30.2/SPRY_sf"/>
</dbReference>
<dbReference type="SMART" id="SM00589">
    <property type="entry name" value="PRY"/>
    <property type="match status" value="1"/>
</dbReference>
<dbReference type="InterPro" id="IPR000315">
    <property type="entry name" value="Znf_B-box"/>
</dbReference>
<dbReference type="AlphaFoldDB" id="A0A8C7P5B1"/>
<keyword evidence="3" id="KW-0963">Cytoplasm</keyword>
<dbReference type="Pfam" id="PF00643">
    <property type="entry name" value="zf-B_box"/>
    <property type="match status" value="1"/>
</dbReference>
<feature type="coiled-coil region" evidence="8">
    <location>
        <begin position="134"/>
        <end position="233"/>
    </location>
</feature>
<name>A0A8C7P5B1_ONCMY</name>
<keyword evidence="8" id="KW-0175">Coiled coil</keyword>
<evidence type="ECO:0000259" key="11">
    <source>
        <dbReference type="PROSITE" id="PS50188"/>
    </source>
</evidence>
<dbReference type="Pfam" id="PF25600">
    <property type="entry name" value="TRIM_CC"/>
    <property type="match status" value="1"/>
</dbReference>
<keyword evidence="4" id="KW-0479">Metal-binding</keyword>
<dbReference type="PROSITE" id="PS50089">
    <property type="entry name" value="ZF_RING_2"/>
    <property type="match status" value="1"/>
</dbReference>
<comment type="similarity">
    <text evidence="2">Belongs to the TRIM/RBCC family.</text>
</comment>
<dbReference type="GeneID" id="110489445"/>
<evidence type="ECO:0000256" key="6">
    <source>
        <dbReference type="ARBA" id="ARBA00022833"/>
    </source>
</evidence>
<dbReference type="SMART" id="SM00184">
    <property type="entry name" value="RING"/>
    <property type="match status" value="1"/>
</dbReference>
<dbReference type="SUPFAM" id="SSF57850">
    <property type="entry name" value="RING/U-box"/>
    <property type="match status" value="1"/>
</dbReference>